<keyword evidence="2" id="KW-0121">Carboxypeptidase</keyword>
<dbReference type="InterPro" id="IPR012338">
    <property type="entry name" value="Beta-lactam/transpept-like"/>
</dbReference>
<evidence type="ECO:0000313" key="3">
    <source>
        <dbReference type="Proteomes" id="UP000583800"/>
    </source>
</evidence>
<keyword evidence="3" id="KW-1185">Reference proteome</keyword>
<dbReference type="AlphaFoldDB" id="A0A7X0F258"/>
<dbReference type="PANTHER" id="PTHR46825:SF7">
    <property type="entry name" value="D-ALANYL-D-ALANINE CARBOXYPEPTIDASE"/>
    <property type="match status" value="1"/>
</dbReference>
<protein>
    <submittedName>
        <fullName evidence="2">D-alanyl-D-alanine carboxypeptidase</fullName>
        <ecNumber evidence="2">3.4.16.4</ecNumber>
    </submittedName>
</protein>
<dbReference type="EMBL" id="JACHJB010000003">
    <property type="protein sequence ID" value="MBB6349940.1"/>
    <property type="molecule type" value="Genomic_DNA"/>
</dbReference>
<proteinExistence type="predicted"/>
<dbReference type="InterPro" id="IPR001466">
    <property type="entry name" value="Beta-lactam-related"/>
</dbReference>
<dbReference type="EC" id="3.4.16.4" evidence="2"/>
<dbReference type="Gene3D" id="3.40.710.10">
    <property type="entry name" value="DD-peptidase/beta-lactamase superfamily"/>
    <property type="match status" value="1"/>
</dbReference>
<dbReference type="Pfam" id="PF00144">
    <property type="entry name" value="Beta-lactamase"/>
    <property type="match status" value="1"/>
</dbReference>
<dbReference type="Proteomes" id="UP000583800">
    <property type="component" value="Unassembled WGS sequence"/>
</dbReference>
<accession>A0A7X0F258</accession>
<keyword evidence="2" id="KW-0378">Hydrolase</keyword>
<sequence>MNGSAIAASGLRKANKDKIVLDGVNRFRMPRVFRGVAVTALAAALLAGAATPGVAAADSRSLPKAAAGQDRPELQKAVQAFVDRGYAGLQMRVHDQRGEWVGSAGVRKLGQSAKPPTNGRFWVGSITKTFTATVVLQLVAEGKIGLDAPVAGYLPKLGLDRRITVRMLLRHTSGLFNYTGEYYDDGTVVPGIPAMGKEWVDNRFRTYRPQELVRLALSKPARFEPGTDQSYSNTNYTLALLLIEKVTGRSYAEEMQRRILRPLGLRGTVVPGVRTQLPGPHAHGYYRYQDAGQWKVVDVTRQNLSLLAGAGDMISTTQDLQTFVSALMGGKLLPAPLLAEMRKPHGKLGYGLGLFVQDLGPNCGGTVFQHNGSPPGGYGALMYSSPDGSKTLTASVTSGDAAVDQAQEFPKALEKLLTAVFCGGQAD</sequence>
<comment type="caution">
    <text evidence="2">The sequence shown here is derived from an EMBL/GenBank/DDBJ whole genome shotgun (WGS) entry which is preliminary data.</text>
</comment>
<dbReference type="InterPro" id="IPR050491">
    <property type="entry name" value="AmpC-like"/>
</dbReference>
<keyword evidence="2" id="KW-0645">Protease</keyword>
<organism evidence="2 3">
    <name type="scientific">Nonomuraea muscovyensis</name>
    <dbReference type="NCBI Taxonomy" id="1124761"/>
    <lineage>
        <taxon>Bacteria</taxon>
        <taxon>Bacillati</taxon>
        <taxon>Actinomycetota</taxon>
        <taxon>Actinomycetes</taxon>
        <taxon>Streptosporangiales</taxon>
        <taxon>Streptosporangiaceae</taxon>
        <taxon>Nonomuraea</taxon>
    </lineage>
</organism>
<feature type="domain" description="Beta-lactamase-related" evidence="1">
    <location>
        <begin position="75"/>
        <end position="405"/>
    </location>
</feature>
<reference evidence="2 3" key="1">
    <citation type="submission" date="2020-08" db="EMBL/GenBank/DDBJ databases">
        <title>Sequencing the genomes of 1000 actinobacteria strains.</title>
        <authorList>
            <person name="Klenk H.-P."/>
        </authorList>
    </citation>
    <scope>NUCLEOTIDE SEQUENCE [LARGE SCALE GENOMIC DNA]</scope>
    <source>
        <strain evidence="2 3">DSM 45913</strain>
    </source>
</reference>
<name>A0A7X0F258_9ACTN</name>
<evidence type="ECO:0000259" key="1">
    <source>
        <dbReference type="Pfam" id="PF00144"/>
    </source>
</evidence>
<dbReference type="PANTHER" id="PTHR46825">
    <property type="entry name" value="D-ALANYL-D-ALANINE-CARBOXYPEPTIDASE/ENDOPEPTIDASE AMPH"/>
    <property type="match status" value="1"/>
</dbReference>
<evidence type="ECO:0000313" key="2">
    <source>
        <dbReference type="EMBL" id="MBB6349940.1"/>
    </source>
</evidence>
<dbReference type="RefSeq" id="WP_246503022.1">
    <property type="nucleotide sequence ID" value="NZ_JACHJB010000003.1"/>
</dbReference>
<dbReference type="SUPFAM" id="SSF56601">
    <property type="entry name" value="beta-lactamase/transpeptidase-like"/>
    <property type="match status" value="1"/>
</dbReference>
<gene>
    <name evidence="2" type="ORF">FHU36_006512</name>
</gene>
<dbReference type="GO" id="GO:0009002">
    <property type="term" value="F:serine-type D-Ala-D-Ala carboxypeptidase activity"/>
    <property type="evidence" value="ECO:0007669"/>
    <property type="project" value="UniProtKB-EC"/>
</dbReference>